<feature type="transmembrane region" description="Helical" evidence="6">
    <location>
        <begin position="212"/>
        <end position="236"/>
    </location>
</feature>
<dbReference type="PANTHER" id="PTHR42920:SF5">
    <property type="entry name" value="EAMA DOMAIN-CONTAINING PROTEIN"/>
    <property type="match status" value="1"/>
</dbReference>
<dbReference type="EMBL" id="AUNB01000001">
    <property type="protein sequence ID" value="KEO61721.1"/>
    <property type="molecule type" value="Genomic_DNA"/>
</dbReference>
<dbReference type="GO" id="GO:0005886">
    <property type="term" value="C:plasma membrane"/>
    <property type="evidence" value="ECO:0007669"/>
    <property type="project" value="UniProtKB-SubCell"/>
</dbReference>
<keyword evidence="5 6" id="KW-0472">Membrane</keyword>
<dbReference type="SUPFAM" id="SSF103481">
    <property type="entry name" value="Multidrug resistance efflux transporter EmrE"/>
    <property type="match status" value="1"/>
</dbReference>
<keyword evidence="2" id="KW-1003">Cell membrane</keyword>
<evidence type="ECO:0000313" key="8">
    <source>
        <dbReference type="EMBL" id="KEO61721.1"/>
    </source>
</evidence>
<feature type="transmembrane region" description="Helical" evidence="6">
    <location>
        <begin position="122"/>
        <end position="145"/>
    </location>
</feature>
<evidence type="ECO:0000256" key="5">
    <source>
        <dbReference type="ARBA" id="ARBA00023136"/>
    </source>
</evidence>
<keyword evidence="3 6" id="KW-0812">Transmembrane</keyword>
<dbReference type="Pfam" id="PF00892">
    <property type="entry name" value="EamA"/>
    <property type="match status" value="1"/>
</dbReference>
<dbReference type="RefSeq" id="WP_038127474.1">
    <property type="nucleotide sequence ID" value="NZ_AUNB01000001.1"/>
</dbReference>
<dbReference type="InterPro" id="IPR037185">
    <property type="entry name" value="EmrE-like"/>
</dbReference>
<comment type="subcellular location">
    <subcellularLocation>
        <location evidence="1">Cell membrane</location>
        <topology evidence="1">Multi-pass membrane protein</topology>
    </subcellularLocation>
</comment>
<dbReference type="OrthoDB" id="7340103at2"/>
<keyword evidence="9" id="KW-1185">Reference proteome</keyword>
<feature type="transmembrane region" description="Helical" evidence="6">
    <location>
        <begin position="151"/>
        <end position="170"/>
    </location>
</feature>
<evidence type="ECO:0000256" key="3">
    <source>
        <dbReference type="ARBA" id="ARBA00022692"/>
    </source>
</evidence>
<name>A0A074JVL2_9RHOB</name>
<evidence type="ECO:0000256" key="2">
    <source>
        <dbReference type="ARBA" id="ARBA00022475"/>
    </source>
</evidence>
<dbReference type="eggNOG" id="COG0697">
    <property type="taxonomic scope" value="Bacteria"/>
</dbReference>
<dbReference type="STRING" id="1353528.DT23_01750"/>
<dbReference type="PANTHER" id="PTHR42920">
    <property type="entry name" value="OS03G0707200 PROTEIN-RELATED"/>
    <property type="match status" value="1"/>
</dbReference>
<gene>
    <name evidence="8" type="ORF">DT23_01750</name>
</gene>
<evidence type="ECO:0000256" key="1">
    <source>
        <dbReference type="ARBA" id="ARBA00004651"/>
    </source>
</evidence>
<dbReference type="Proteomes" id="UP000027471">
    <property type="component" value="Unassembled WGS sequence"/>
</dbReference>
<protein>
    <recommendedName>
        <fullName evidence="7">EamA domain-containing protein</fullName>
    </recommendedName>
</protein>
<accession>A0A074JVL2</accession>
<evidence type="ECO:0000259" key="7">
    <source>
        <dbReference type="Pfam" id="PF00892"/>
    </source>
</evidence>
<feature type="domain" description="EamA" evidence="7">
    <location>
        <begin position="152"/>
        <end position="283"/>
    </location>
</feature>
<keyword evidence="4 6" id="KW-1133">Transmembrane helix</keyword>
<organism evidence="8 9">
    <name type="scientific">Thioclava indica</name>
    <dbReference type="NCBI Taxonomy" id="1353528"/>
    <lineage>
        <taxon>Bacteria</taxon>
        <taxon>Pseudomonadati</taxon>
        <taxon>Pseudomonadota</taxon>
        <taxon>Alphaproteobacteria</taxon>
        <taxon>Rhodobacterales</taxon>
        <taxon>Paracoccaceae</taxon>
        <taxon>Thioclava</taxon>
    </lineage>
</organism>
<dbReference type="InterPro" id="IPR051258">
    <property type="entry name" value="Diverse_Substrate_Transporter"/>
</dbReference>
<evidence type="ECO:0000256" key="6">
    <source>
        <dbReference type="SAM" id="Phobius"/>
    </source>
</evidence>
<feature type="transmembrane region" description="Helical" evidence="6">
    <location>
        <begin position="70"/>
        <end position="88"/>
    </location>
</feature>
<dbReference type="AlphaFoldDB" id="A0A074JVL2"/>
<evidence type="ECO:0000313" key="9">
    <source>
        <dbReference type="Proteomes" id="UP000027471"/>
    </source>
</evidence>
<proteinExistence type="predicted"/>
<feature type="transmembrane region" description="Helical" evidence="6">
    <location>
        <begin position="94"/>
        <end position="115"/>
    </location>
</feature>
<feature type="transmembrane region" description="Helical" evidence="6">
    <location>
        <begin position="272"/>
        <end position="291"/>
    </location>
</feature>
<feature type="transmembrane region" description="Helical" evidence="6">
    <location>
        <begin position="7"/>
        <end position="26"/>
    </location>
</feature>
<reference evidence="8 9" key="1">
    <citation type="journal article" date="2015" name="Antonie Van Leeuwenhoek">
        <title>Thioclava indica sp. nov., isolated from surface seawater of the Indian Ocean.</title>
        <authorList>
            <person name="Liu Y."/>
            <person name="Lai Q."/>
            <person name="Du J."/>
            <person name="Xu H."/>
            <person name="Jiang L."/>
            <person name="Shao Z."/>
        </authorList>
    </citation>
    <scope>NUCLEOTIDE SEQUENCE [LARGE SCALE GENOMIC DNA]</scope>
    <source>
        <strain evidence="8 9">DT23-4</strain>
    </source>
</reference>
<evidence type="ECO:0000256" key="4">
    <source>
        <dbReference type="ARBA" id="ARBA00022989"/>
    </source>
</evidence>
<sequence length="299" mass="31204">MNEARITLIASAITLTTGVIWGLYWLPVRALADHGFAGAWGTLVITLGALIVLAPGAYARRFDIARSPKFALFSIALGGAAFALYSIGFLYGRVALIILLWCLTPVWSTLIARFIMGWPTPALRILAMIVGIVGLALMLGAGGGLPLPRNVGEWMSLLGGLLWSIATTGMRAKSTLQPGPSAFVFALGAAAACAVLVPILHPTPTVQETQGLLAPLALALVSGALWWGLSLAALLWATQRIDPARIGILMMTEVVVGAASAAALAHETLSTLEMAGGALVLAAGVLELWPVKPAQREQT</sequence>
<comment type="caution">
    <text evidence="8">The sequence shown here is derived from an EMBL/GenBank/DDBJ whole genome shotgun (WGS) entry which is preliminary data.</text>
</comment>
<dbReference type="InterPro" id="IPR000620">
    <property type="entry name" value="EamA_dom"/>
</dbReference>
<feature type="transmembrane region" description="Helical" evidence="6">
    <location>
        <begin position="248"/>
        <end position="266"/>
    </location>
</feature>
<feature type="transmembrane region" description="Helical" evidence="6">
    <location>
        <begin position="38"/>
        <end position="58"/>
    </location>
</feature>
<feature type="transmembrane region" description="Helical" evidence="6">
    <location>
        <begin position="182"/>
        <end position="200"/>
    </location>
</feature>